<evidence type="ECO:0000313" key="1">
    <source>
        <dbReference type="EMBL" id="TKC45099.1"/>
    </source>
</evidence>
<proteinExistence type="predicted"/>
<dbReference type="Proteomes" id="UP000308365">
    <property type="component" value="Unassembled WGS sequence"/>
</dbReference>
<protein>
    <submittedName>
        <fullName evidence="1">Uncharacterized protein</fullName>
    </submittedName>
</protein>
<dbReference type="PANTHER" id="PTHR22619:SF2">
    <property type="entry name" value="ZINC FINGER SWIM DOMAIN-CONTAINING PROTEIN 5"/>
    <property type="match status" value="1"/>
</dbReference>
<comment type="caution">
    <text evidence="1">The sequence shown here is derived from an EMBL/GenBank/DDBJ whole genome shotgun (WGS) entry which is preliminary data.</text>
</comment>
<feature type="non-terminal residue" evidence="1">
    <location>
        <position position="370"/>
    </location>
</feature>
<sequence>ALWVCIILNPHCKLEEKSCWLQQLQKWNDLDVCPLEDGNYGHELPNITNALPQNASHRSDSLSRPRRTVFTRAIEGRELHWQDSHLQRIISSDVYIAPACQQEKHVPTACARVDALRSHGYPKEALRLTVAIINTLRLQQQRQLEIYKHQKKELLQRGTTTITNLEGWVGHPLDPIGCLFLTLTEACRLNDDGYLEHVPVAAGCPDSSESYLSLAMEVALMGMGQQRVMPEGLYAQDKVCRNEEQLLSRLQELQLDDELVQTLQKQCILLLEGGPFSGLGEVIHRESVPMHTFAKYLFSALLPHDPDLSYKLALRAMRLPVLENSTSAGDTSHPHHMVSVVPSRYPRWFTLGHLESQQCELASTMLTAAK</sequence>
<gene>
    <name evidence="1" type="ORF">EI555_001561</name>
</gene>
<dbReference type="GO" id="GO:0031462">
    <property type="term" value="C:Cul2-RING ubiquitin ligase complex"/>
    <property type="evidence" value="ECO:0007669"/>
    <property type="project" value="TreeGrafter"/>
</dbReference>
<dbReference type="AlphaFoldDB" id="A0A4U1F6M7"/>
<accession>A0A4U1F6M7</accession>
<organism evidence="1 2">
    <name type="scientific">Monodon monoceros</name>
    <name type="common">Narwhal</name>
    <name type="synonym">Ceratodon monodon</name>
    <dbReference type="NCBI Taxonomy" id="40151"/>
    <lineage>
        <taxon>Eukaryota</taxon>
        <taxon>Metazoa</taxon>
        <taxon>Chordata</taxon>
        <taxon>Craniata</taxon>
        <taxon>Vertebrata</taxon>
        <taxon>Euteleostomi</taxon>
        <taxon>Mammalia</taxon>
        <taxon>Eutheria</taxon>
        <taxon>Laurasiatheria</taxon>
        <taxon>Artiodactyla</taxon>
        <taxon>Whippomorpha</taxon>
        <taxon>Cetacea</taxon>
        <taxon>Odontoceti</taxon>
        <taxon>Monodontidae</taxon>
        <taxon>Monodon</taxon>
    </lineage>
</organism>
<name>A0A4U1F6M7_MONMO</name>
<dbReference type="EMBL" id="RWIC01000352">
    <property type="protein sequence ID" value="TKC45099.1"/>
    <property type="molecule type" value="Genomic_DNA"/>
</dbReference>
<feature type="non-terminal residue" evidence="1">
    <location>
        <position position="1"/>
    </location>
</feature>
<dbReference type="PANTHER" id="PTHR22619">
    <property type="entry name" value="ZINC FINGER SWIM DOMAIN CONTAINING PROTEIN 4, 5, 6"/>
    <property type="match status" value="1"/>
</dbReference>
<evidence type="ECO:0000313" key="2">
    <source>
        <dbReference type="Proteomes" id="UP000308365"/>
    </source>
</evidence>
<reference evidence="2" key="1">
    <citation type="journal article" date="2019" name="IScience">
        <title>Narwhal Genome Reveals Long-Term Low Genetic Diversity despite Current Large Abundance Size.</title>
        <authorList>
            <person name="Westbury M.V."/>
            <person name="Petersen B."/>
            <person name="Garde E."/>
            <person name="Heide-Jorgensen M.P."/>
            <person name="Lorenzen E.D."/>
        </authorList>
    </citation>
    <scope>NUCLEOTIDE SEQUENCE [LARGE SCALE GENOMIC DNA]</scope>
</reference>